<evidence type="ECO:0008006" key="3">
    <source>
        <dbReference type="Google" id="ProtNLM"/>
    </source>
</evidence>
<sequence length="379" mass="42505">MWKRVRAKAMVRRRAMSTGKVGFERIFVKCGSGSQVMVELHNAPARQAELPLVVVVPGGPYTRDSDIKAPQWTSGAQLPGFLSQWPCAIINYQWERIRAGNCYSWPGPVHQVTFAYEWLVKHLAPGDCQRRDIYVYASGLGAGLGAGLALTQAHSHGGFGIRGLVCLSGIYNWTMFLPDHGINRLAPTGLEEEPHIGRMRSIMHMLFGKPADLFDPFASPSLFLHSPSFEVPDTFTMTQQESLLRGLEARRGTTRVLSEPRQSRVSHLIFPPRDSTLKLPRTKLLTYRSQQRHQGNRHPHTLLRQAEEMRDLMRFSVAAEETKARDVWDQEGDNSEAAALAQAEAKRRVQVGQVNSHDTIVDMDQESGNEVLEWIQSGS</sequence>
<evidence type="ECO:0000313" key="1">
    <source>
        <dbReference type="EMBL" id="PHH65918.1"/>
    </source>
</evidence>
<gene>
    <name evidence="1" type="ORF">CDD81_866</name>
</gene>
<dbReference type="EMBL" id="NJET01000012">
    <property type="protein sequence ID" value="PHH65918.1"/>
    <property type="molecule type" value="Genomic_DNA"/>
</dbReference>
<protein>
    <recommendedName>
        <fullName evidence="3">Alpha/beta hydrolase fold-3 domain-containing protein</fullName>
    </recommendedName>
</protein>
<dbReference type="Proteomes" id="UP000226192">
    <property type="component" value="Unassembled WGS sequence"/>
</dbReference>
<dbReference type="STRING" id="1399860.A0A2C5XKT2"/>
<dbReference type="Gene3D" id="3.40.50.1820">
    <property type="entry name" value="alpha/beta hydrolase"/>
    <property type="match status" value="1"/>
</dbReference>
<dbReference type="AlphaFoldDB" id="A0A2C5XKT2"/>
<dbReference type="InterPro" id="IPR029058">
    <property type="entry name" value="AB_hydrolase_fold"/>
</dbReference>
<keyword evidence="2" id="KW-1185">Reference proteome</keyword>
<reference evidence="1 2" key="1">
    <citation type="submission" date="2017-06" db="EMBL/GenBank/DDBJ databases">
        <title>Ant-infecting Ophiocordyceps genomes reveal a high diversity of potential behavioral manipulation genes and a possible major role for enterotoxins.</title>
        <authorList>
            <person name="De Bekker C."/>
            <person name="Evans H.C."/>
            <person name="Brachmann A."/>
            <person name="Hughes D.P."/>
        </authorList>
    </citation>
    <scope>NUCLEOTIDE SEQUENCE [LARGE SCALE GENOMIC DNA]</scope>
    <source>
        <strain evidence="1 2">Map64</strain>
    </source>
</reference>
<evidence type="ECO:0000313" key="2">
    <source>
        <dbReference type="Proteomes" id="UP000226192"/>
    </source>
</evidence>
<name>A0A2C5XKT2_9HYPO</name>
<dbReference type="SUPFAM" id="SSF53474">
    <property type="entry name" value="alpha/beta-Hydrolases"/>
    <property type="match status" value="1"/>
</dbReference>
<comment type="caution">
    <text evidence="1">The sequence shown here is derived from an EMBL/GenBank/DDBJ whole genome shotgun (WGS) entry which is preliminary data.</text>
</comment>
<proteinExistence type="predicted"/>
<organism evidence="1 2">
    <name type="scientific">Ophiocordyceps australis</name>
    <dbReference type="NCBI Taxonomy" id="1399860"/>
    <lineage>
        <taxon>Eukaryota</taxon>
        <taxon>Fungi</taxon>
        <taxon>Dikarya</taxon>
        <taxon>Ascomycota</taxon>
        <taxon>Pezizomycotina</taxon>
        <taxon>Sordariomycetes</taxon>
        <taxon>Hypocreomycetidae</taxon>
        <taxon>Hypocreales</taxon>
        <taxon>Ophiocordycipitaceae</taxon>
        <taxon>Ophiocordyceps</taxon>
    </lineage>
</organism>
<accession>A0A2C5XKT2</accession>
<dbReference type="OrthoDB" id="5396420at2759"/>